<reference evidence="1" key="1">
    <citation type="submission" date="2022-06" db="EMBL/GenBank/DDBJ databases">
        <title>Vallitalea longa sp. nov., an anaerobic bacterium isolated from marine sediment.</title>
        <authorList>
            <person name="Hirano S."/>
            <person name="Terahara T."/>
            <person name="Mori K."/>
            <person name="Hamada M."/>
            <person name="Matsumoto R."/>
            <person name="Kobayashi T."/>
        </authorList>
    </citation>
    <scope>NUCLEOTIDE SEQUENCE</scope>
    <source>
        <strain evidence="1">SH18-1</strain>
    </source>
</reference>
<proteinExistence type="predicted"/>
<dbReference type="PROSITE" id="PS51257">
    <property type="entry name" value="PROKAR_LIPOPROTEIN"/>
    <property type="match status" value="1"/>
</dbReference>
<dbReference type="RefSeq" id="WP_281818942.1">
    <property type="nucleotide sequence ID" value="NZ_BRLB01000020.1"/>
</dbReference>
<dbReference type="SUPFAM" id="SSF82171">
    <property type="entry name" value="DPP6 N-terminal domain-like"/>
    <property type="match status" value="1"/>
</dbReference>
<dbReference type="EMBL" id="BRLB01000020">
    <property type="protein sequence ID" value="GKX31677.1"/>
    <property type="molecule type" value="Genomic_DNA"/>
</dbReference>
<dbReference type="Gene3D" id="2.40.128.660">
    <property type="entry name" value="Uncharacterised protein PF15525, DUF4652"/>
    <property type="match status" value="1"/>
</dbReference>
<evidence type="ECO:0000313" key="2">
    <source>
        <dbReference type="Proteomes" id="UP001144256"/>
    </source>
</evidence>
<evidence type="ECO:0008006" key="3">
    <source>
        <dbReference type="Google" id="ProtNLM"/>
    </source>
</evidence>
<organism evidence="1 2">
    <name type="scientific">Vallitalea longa</name>
    <dbReference type="NCBI Taxonomy" id="2936439"/>
    <lineage>
        <taxon>Bacteria</taxon>
        <taxon>Bacillati</taxon>
        <taxon>Bacillota</taxon>
        <taxon>Clostridia</taxon>
        <taxon>Lachnospirales</taxon>
        <taxon>Vallitaleaceae</taxon>
        <taxon>Vallitalea</taxon>
    </lineage>
</organism>
<evidence type="ECO:0000313" key="1">
    <source>
        <dbReference type="EMBL" id="GKX31677.1"/>
    </source>
</evidence>
<protein>
    <recommendedName>
        <fullName evidence="3">Lipoprotein</fullName>
    </recommendedName>
</protein>
<keyword evidence="2" id="KW-1185">Reference proteome</keyword>
<dbReference type="AlphaFoldDB" id="A0A9W5YDU8"/>
<name>A0A9W5YDU8_9FIRM</name>
<gene>
    <name evidence="1" type="ORF">SH1V18_41570</name>
</gene>
<accession>A0A9W5YDU8</accession>
<sequence>MKYIKMSIFFMTLIVTTGCSKNVVDVQKDTYKRLEILPDDTYDVLNIKDNISLAYGESKSIYVKIDNDYIEICKTLCSFPEIAPNESAIAYVTGNADTPGELYIYRFKSNEKTVLLDNNEGKEIPLDAVWLDNETLILIRSKENEKLESSTEVCVFDVNTKEATPILTTNNLSCYKSITKNGDMYEFELVTWDDETSAYIDSEILIYNESELKKIIHEQLKINC</sequence>
<comment type="caution">
    <text evidence="1">The sequence shown here is derived from an EMBL/GenBank/DDBJ whole genome shotgun (WGS) entry which is preliminary data.</text>
</comment>
<dbReference type="Proteomes" id="UP001144256">
    <property type="component" value="Unassembled WGS sequence"/>
</dbReference>